<keyword evidence="3" id="KW-1185">Reference proteome</keyword>
<dbReference type="AlphaFoldDB" id="A0A834Z972"/>
<evidence type="ECO:0000313" key="2">
    <source>
        <dbReference type="EMBL" id="KAF8403304.1"/>
    </source>
</evidence>
<dbReference type="EMBL" id="JABCRI010000007">
    <property type="protein sequence ID" value="KAF8403304.1"/>
    <property type="molecule type" value="Genomic_DNA"/>
</dbReference>
<feature type="compositionally biased region" description="Basic residues" evidence="1">
    <location>
        <begin position="160"/>
        <end position="174"/>
    </location>
</feature>
<accession>A0A834Z972</accession>
<dbReference type="PANTHER" id="PTHR34120">
    <property type="entry name" value="EXPRESSED PROTEIN"/>
    <property type="match status" value="1"/>
</dbReference>
<organism evidence="2 3">
    <name type="scientific">Tetracentron sinense</name>
    <name type="common">Spur-leaf</name>
    <dbReference type="NCBI Taxonomy" id="13715"/>
    <lineage>
        <taxon>Eukaryota</taxon>
        <taxon>Viridiplantae</taxon>
        <taxon>Streptophyta</taxon>
        <taxon>Embryophyta</taxon>
        <taxon>Tracheophyta</taxon>
        <taxon>Spermatophyta</taxon>
        <taxon>Magnoliopsida</taxon>
        <taxon>Trochodendrales</taxon>
        <taxon>Trochodendraceae</taxon>
        <taxon>Tetracentron</taxon>
    </lineage>
</organism>
<proteinExistence type="predicted"/>
<dbReference type="OrthoDB" id="696504at2759"/>
<comment type="caution">
    <text evidence="2">The sequence shown here is derived from an EMBL/GenBank/DDBJ whole genome shotgun (WGS) entry which is preliminary data.</text>
</comment>
<feature type="region of interest" description="Disordered" evidence="1">
    <location>
        <begin position="25"/>
        <end position="45"/>
    </location>
</feature>
<feature type="compositionally biased region" description="Polar residues" evidence="1">
    <location>
        <begin position="142"/>
        <end position="153"/>
    </location>
</feature>
<reference evidence="2 3" key="1">
    <citation type="submission" date="2020-04" db="EMBL/GenBank/DDBJ databases">
        <title>Plant Genome Project.</title>
        <authorList>
            <person name="Zhang R.-G."/>
        </authorList>
    </citation>
    <scope>NUCLEOTIDE SEQUENCE [LARGE SCALE GENOMIC DNA]</scope>
    <source>
        <strain evidence="2">YNK0</strain>
        <tissue evidence="2">Leaf</tissue>
    </source>
</reference>
<evidence type="ECO:0000313" key="3">
    <source>
        <dbReference type="Proteomes" id="UP000655225"/>
    </source>
</evidence>
<feature type="compositionally biased region" description="Basic and acidic residues" evidence="1">
    <location>
        <begin position="28"/>
        <end position="37"/>
    </location>
</feature>
<dbReference type="OMA" id="CETLIDD"/>
<feature type="region of interest" description="Disordered" evidence="1">
    <location>
        <begin position="140"/>
        <end position="185"/>
    </location>
</feature>
<feature type="compositionally biased region" description="Low complexity" evidence="1">
    <location>
        <begin position="75"/>
        <end position="91"/>
    </location>
</feature>
<protein>
    <submittedName>
        <fullName evidence="2">Uncharacterized protein</fullName>
    </submittedName>
</protein>
<dbReference type="Proteomes" id="UP000655225">
    <property type="component" value="Unassembled WGS sequence"/>
</dbReference>
<gene>
    <name evidence="2" type="ORF">HHK36_011406</name>
</gene>
<name>A0A834Z972_TETSI</name>
<evidence type="ECO:0000256" key="1">
    <source>
        <dbReference type="SAM" id="MobiDB-lite"/>
    </source>
</evidence>
<dbReference type="PANTHER" id="PTHR34120:SF2">
    <property type="entry name" value="OS01G0860900 PROTEIN"/>
    <property type="match status" value="1"/>
</dbReference>
<feature type="region of interest" description="Disordered" evidence="1">
    <location>
        <begin position="68"/>
        <end position="91"/>
    </location>
</feature>
<sequence>MPQVDLETLVCGGGTGDRKIACETLIDDDPRPEKPDLPEIAPDLPAESFWLPKEDELDWFDRNAFFERKESQKGNSNSSNSNSNSNTNVNLNSSSQRFSLILKSKASIIGLPKPQTPCYIDSKLRRNCRPANIRFFPKRTESSVSMTEPSSPKVSCIGRVRSKKDRNRRRRNRQRSSDDSTATTAREKTGLWANFMSVFRSGCRDNRAVAIEEPSTESPPRKSVTVANASKIPASGPAVEAPGLNGMKRFASGRRSESWVGGEVEIEAGKSESFDRDCV</sequence>